<evidence type="ECO:0000313" key="2">
    <source>
        <dbReference type="EMBL" id="QDX27324.1"/>
    </source>
</evidence>
<keyword evidence="3" id="KW-1185">Reference proteome</keyword>
<evidence type="ECO:0008006" key="4">
    <source>
        <dbReference type="Google" id="ProtNLM"/>
    </source>
</evidence>
<organism evidence="2 3">
    <name type="scientific">Sphingomonas suaedae</name>
    <dbReference type="NCBI Taxonomy" id="2599297"/>
    <lineage>
        <taxon>Bacteria</taxon>
        <taxon>Pseudomonadati</taxon>
        <taxon>Pseudomonadota</taxon>
        <taxon>Alphaproteobacteria</taxon>
        <taxon>Sphingomonadales</taxon>
        <taxon>Sphingomonadaceae</taxon>
        <taxon>Sphingomonas</taxon>
    </lineage>
</organism>
<proteinExistence type="predicted"/>
<dbReference type="AlphaFoldDB" id="A0A518RIQ8"/>
<sequence>MRAVSHILAAGLVVVAAPLAAQHAPRPVTGAEMRAEARAIAAGDPKLLAEVEAAQAEATRGILGNGPTSIRQSVPAGGTWSLPLTRSADAAATIAVRRIGTAPVALTIMDAAGRQLCADSSGSTLLTCRIAPGDGPLIARVANTGAAAADILLLMN</sequence>
<feature type="signal peptide" evidence="1">
    <location>
        <begin position="1"/>
        <end position="23"/>
    </location>
</feature>
<evidence type="ECO:0000256" key="1">
    <source>
        <dbReference type="SAM" id="SignalP"/>
    </source>
</evidence>
<protein>
    <recommendedName>
        <fullName evidence="4">Flagellar protein</fullName>
    </recommendedName>
</protein>
<feature type="chain" id="PRO_5022103015" description="Flagellar protein" evidence="1">
    <location>
        <begin position="24"/>
        <end position="156"/>
    </location>
</feature>
<dbReference type="RefSeq" id="WP_145848758.1">
    <property type="nucleotide sequence ID" value="NZ_CP042239.1"/>
</dbReference>
<dbReference type="EMBL" id="CP042239">
    <property type="protein sequence ID" value="QDX27324.1"/>
    <property type="molecule type" value="Genomic_DNA"/>
</dbReference>
<dbReference type="Proteomes" id="UP000318055">
    <property type="component" value="Chromosome"/>
</dbReference>
<keyword evidence="1" id="KW-0732">Signal</keyword>
<evidence type="ECO:0000313" key="3">
    <source>
        <dbReference type="Proteomes" id="UP000318055"/>
    </source>
</evidence>
<accession>A0A518RIQ8</accession>
<gene>
    <name evidence="2" type="ORF">FPZ54_15815</name>
</gene>
<name>A0A518RIQ8_9SPHN</name>
<dbReference type="KEGG" id="ssua:FPZ54_15815"/>
<reference evidence="2 3" key="1">
    <citation type="submission" date="2019-07" db="EMBL/GenBank/DDBJ databases">
        <title>Sphingomonas alkalisoli sp. nov., isolated from rhizosphere soil of Suaedae salsa.</title>
        <authorList>
            <person name="Zhang H."/>
            <person name="Xu L."/>
            <person name="Zhang J.-X."/>
            <person name="Sun J.-Q."/>
        </authorList>
    </citation>
    <scope>NUCLEOTIDE SEQUENCE [LARGE SCALE GENOMIC DNA]</scope>
    <source>
        <strain evidence="2 3">XS-10</strain>
    </source>
</reference>